<dbReference type="OrthoDB" id="10006997at2759"/>
<dbReference type="InterPro" id="IPR002108">
    <property type="entry name" value="ADF-H"/>
</dbReference>
<dbReference type="FunFam" id="3.40.20.10:FF:000042">
    <property type="entry name" value="Actin depolymerizing protein"/>
    <property type="match status" value="1"/>
</dbReference>
<comment type="caution">
    <text evidence="10">The sequence shown here is derived from an EMBL/GenBank/DDBJ whole genome shotgun (WGS) entry which is preliminary data.</text>
</comment>
<feature type="region of interest" description="Disordered" evidence="8">
    <location>
        <begin position="330"/>
        <end position="375"/>
    </location>
</feature>
<name>A0A9P7RN60_9AGAR</name>
<evidence type="ECO:0000256" key="8">
    <source>
        <dbReference type="SAM" id="MobiDB-lite"/>
    </source>
</evidence>
<feature type="compositionally biased region" description="Basic residues" evidence="8">
    <location>
        <begin position="365"/>
        <end position="375"/>
    </location>
</feature>
<dbReference type="RefSeq" id="XP_043003036.1">
    <property type="nucleotide sequence ID" value="XM_043159435.1"/>
</dbReference>
<evidence type="ECO:0000259" key="9">
    <source>
        <dbReference type="PROSITE" id="PS51263"/>
    </source>
</evidence>
<evidence type="ECO:0000256" key="5">
    <source>
        <dbReference type="ARBA" id="ARBA00023203"/>
    </source>
</evidence>
<dbReference type="GO" id="GO:0003785">
    <property type="term" value="F:actin monomer binding"/>
    <property type="evidence" value="ECO:0007669"/>
    <property type="project" value="TreeGrafter"/>
</dbReference>
<keyword evidence="6" id="KW-0206">Cytoskeleton</keyword>
<dbReference type="SUPFAM" id="SSF55753">
    <property type="entry name" value="Actin depolymerizing proteins"/>
    <property type="match status" value="2"/>
</dbReference>
<sequence length="375" mass="40432">MSASSGITVTPDLAQQFSAAVDHGNIRFIKVSIRDESLVHDLSIPIGGSLREDLNKLQDHNVLQEDVPAYVLAKLDDPPSDWLAIFYVPDTAKVRDKMLYASTRASLLKSLGSTSFTDSLSATSRSDITPDGYKAHLASRAAPKPLSAREKELEDARAAERAASNATYQGSSGRASHLGAAGSKVGMPWKEDAERAIEELAQGMEAAAVVIKVDLPAETFVLHSSTEVTANQLSSVIPTDDASYVFFAWPHPQGCSPKREIIFIYSCPSDTPIKHRMIYSSAAVVFFREVQAKIQAISGPDPSTVLNARKIETSDPSEINEEFLVAEVFRGSPSVSDPSGGDGGTQTPPTHMRTPLATGEDKKFAKPRGPARRRP</sequence>
<dbReference type="KEGG" id="more:E1B28_002512"/>
<evidence type="ECO:0000256" key="3">
    <source>
        <dbReference type="ARBA" id="ARBA00022490"/>
    </source>
</evidence>
<feature type="domain" description="ADF-H" evidence="9">
    <location>
        <begin position="182"/>
        <end position="329"/>
    </location>
</feature>
<dbReference type="GeneID" id="66071588"/>
<evidence type="ECO:0000256" key="1">
    <source>
        <dbReference type="ARBA" id="ARBA00004245"/>
    </source>
</evidence>
<dbReference type="InterPro" id="IPR028458">
    <property type="entry name" value="Twinfilin"/>
</dbReference>
<evidence type="ECO:0000256" key="6">
    <source>
        <dbReference type="ARBA" id="ARBA00023212"/>
    </source>
</evidence>
<comment type="subcellular location">
    <subcellularLocation>
        <location evidence="1">Cytoplasm</location>
        <location evidence="1">Cytoskeleton</location>
    </subcellularLocation>
</comment>
<accession>A0A9P7RN60</accession>
<feature type="region of interest" description="Disordered" evidence="8">
    <location>
        <begin position="139"/>
        <end position="181"/>
    </location>
</feature>
<feature type="domain" description="ADF-H" evidence="9">
    <location>
        <begin position="4"/>
        <end position="138"/>
    </location>
</feature>
<evidence type="ECO:0000313" key="11">
    <source>
        <dbReference type="Proteomes" id="UP001049176"/>
    </source>
</evidence>
<evidence type="ECO:0000256" key="4">
    <source>
        <dbReference type="ARBA" id="ARBA00022737"/>
    </source>
</evidence>
<keyword evidence="4" id="KW-0677">Repeat</keyword>
<dbReference type="CDD" id="cd11285">
    <property type="entry name" value="ADF_Twf-N_like"/>
    <property type="match status" value="1"/>
</dbReference>
<dbReference type="AlphaFoldDB" id="A0A9P7RN60"/>
<dbReference type="GO" id="GO:0030042">
    <property type="term" value="P:actin filament depolymerization"/>
    <property type="evidence" value="ECO:0007669"/>
    <property type="project" value="TreeGrafter"/>
</dbReference>
<dbReference type="Proteomes" id="UP001049176">
    <property type="component" value="Chromosome 10"/>
</dbReference>
<dbReference type="InterPro" id="IPR029006">
    <property type="entry name" value="ADF-H/Gelsolin-like_dom_sf"/>
</dbReference>
<dbReference type="GO" id="GO:0005737">
    <property type="term" value="C:cytoplasm"/>
    <property type="evidence" value="ECO:0007669"/>
    <property type="project" value="TreeGrafter"/>
</dbReference>
<protein>
    <recommendedName>
        <fullName evidence="9">ADF-H domain-containing protein</fullName>
    </recommendedName>
</protein>
<keyword evidence="3" id="KW-0963">Cytoplasm</keyword>
<dbReference type="PROSITE" id="PS51263">
    <property type="entry name" value="ADF_H"/>
    <property type="match status" value="2"/>
</dbReference>
<dbReference type="SMART" id="SM00102">
    <property type="entry name" value="ADF"/>
    <property type="match status" value="2"/>
</dbReference>
<keyword evidence="11" id="KW-1185">Reference proteome</keyword>
<evidence type="ECO:0000313" key="10">
    <source>
        <dbReference type="EMBL" id="KAG7086565.1"/>
    </source>
</evidence>
<dbReference type="GO" id="GO:0051015">
    <property type="term" value="F:actin filament binding"/>
    <property type="evidence" value="ECO:0007669"/>
    <property type="project" value="TreeGrafter"/>
</dbReference>
<dbReference type="PANTHER" id="PTHR13759">
    <property type="entry name" value="TWINFILIN"/>
    <property type="match status" value="1"/>
</dbReference>
<proteinExistence type="inferred from homology"/>
<dbReference type="Gene3D" id="3.40.20.10">
    <property type="entry name" value="Severin"/>
    <property type="match status" value="2"/>
</dbReference>
<comment type="similarity">
    <text evidence="2">Belongs to the actin-binding proteins ADF family. Twinfilin subfamily.</text>
</comment>
<dbReference type="GO" id="GO:0051016">
    <property type="term" value="P:barbed-end actin filament capping"/>
    <property type="evidence" value="ECO:0007669"/>
    <property type="project" value="TreeGrafter"/>
</dbReference>
<dbReference type="Pfam" id="PF00241">
    <property type="entry name" value="Cofilin_ADF"/>
    <property type="match status" value="2"/>
</dbReference>
<keyword evidence="5" id="KW-0009">Actin-binding</keyword>
<reference evidence="10" key="1">
    <citation type="journal article" date="2021" name="Genome Biol. Evol.">
        <title>The assembled and annotated genome of the fairy-ring fungus Marasmius oreades.</title>
        <authorList>
            <person name="Hiltunen M."/>
            <person name="Ament-Velasquez S.L."/>
            <person name="Johannesson H."/>
        </authorList>
    </citation>
    <scope>NUCLEOTIDE SEQUENCE</scope>
    <source>
        <strain evidence="10">03SP1</strain>
    </source>
</reference>
<evidence type="ECO:0000256" key="2">
    <source>
        <dbReference type="ARBA" id="ARBA00009557"/>
    </source>
</evidence>
<gene>
    <name evidence="10" type="ORF">E1B28_002512</name>
</gene>
<dbReference type="GO" id="GO:0005884">
    <property type="term" value="C:actin filament"/>
    <property type="evidence" value="ECO:0007669"/>
    <property type="project" value="TreeGrafter"/>
</dbReference>
<dbReference type="PANTHER" id="PTHR13759:SF1">
    <property type="entry name" value="TWINFILIN"/>
    <property type="match status" value="1"/>
</dbReference>
<organism evidence="10 11">
    <name type="scientific">Marasmius oreades</name>
    <name type="common">fairy-ring Marasmius</name>
    <dbReference type="NCBI Taxonomy" id="181124"/>
    <lineage>
        <taxon>Eukaryota</taxon>
        <taxon>Fungi</taxon>
        <taxon>Dikarya</taxon>
        <taxon>Basidiomycota</taxon>
        <taxon>Agaricomycotina</taxon>
        <taxon>Agaricomycetes</taxon>
        <taxon>Agaricomycetidae</taxon>
        <taxon>Agaricales</taxon>
        <taxon>Marasmiineae</taxon>
        <taxon>Marasmiaceae</taxon>
        <taxon>Marasmius</taxon>
    </lineage>
</organism>
<comment type="subunit">
    <text evidence="7">Interacts with G-actin; ADP-actin form.</text>
</comment>
<dbReference type="EMBL" id="CM032190">
    <property type="protein sequence ID" value="KAG7086565.1"/>
    <property type="molecule type" value="Genomic_DNA"/>
</dbReference>
<dbReference type="CDD" id="cd11284">
    <property type="entry name" value="ADF_Twf-C_like"/>
    <property type="match status" value="1"/>
</dbReference>
<feature type="compositionally biased region" description="Basic and acidic residues" evidence="8">
    <location>
        <begin position="147"/>
        <end position="160"/>
    </location>
</feature>
<evidence type="ECO:0000256" key="7">
    <source>
        <dbReference type="ARBA" id="ARBA00038532"/>
    </source>
</evidence>